<evidence type="ECO:0000256" key="4">
    <source>
        <dbReference type="ARBA" id="ARBA00023172"/>
    </source>
</evidence>
<protein>
    <submittedName>
        <fullName evidence="6">Tyrosine-type recombinase/integrase</fullName>
    </submittedName>
</protein>
<dbReference type="Pfam" id="PF00589">
    <property type="entry name" value="Phage_integrase"/>
    <property type="match status" value="1"/>
</dbReference>
<dbReference type="InterPro" id="IPR013762">
    <property type="entry name" value="Integrase-like_cat_sf"/>
</dbReference>
<keyword evidence="2" id="KW-0229">DNA integration</keyword>
<accession>A0ABV3QZI7</accession>
<dbReference type="InterPro" id="IPR025166">
    <property type="entry name" value="Integrase_DNA_bind_dom"/>
</dbReference>
<dbReference type="Proteomes" id="UP001556196">
    <property type="component" value="Unassembled WGS sequence"/>
</dbReference>
<evidence type="ECO:0000256" key="3">
    <source>
        <dbReference type="ARBA" id="ARBA00023125"/>
    </source>
</evidence>
<evidence type="ECO:0000256" key="2">
    <source>
        <dbReference type="ARBA" id="ARBA00022908"/>
    </source>
</evidence>
<evidence type="ECO:0000313" key="6">
    <source>
        <dbReference type="EMBL" id="MEW9806426.1"/>
    </source>
</evidence>
<dbReference type="PROSITE" id="PS51898">
    <property type="entry name" value="TYR_RECOMBINASE"/>
    <property type="match status" value="1"/>
</dbReference>
<dbReference type="SUPFAM" id="SSF56349">
    <property type="entry name" value="DNA breaking-rejoining enzymes"/>
    <property type="match status" value="1"/>
</dbReference>
<evidence type="ECO:0000259" key="5">
    <source>
        <dbReference type="PROSITE" id="PS51898"/>
    </source>
</evidence>
<dbReference type="RefSeq" id="WP_367723489.1">
    <property type="nucleotide sequence ID" value="NZ_JBFOCH010000074.1"/>
</dbReference>
<keyword evidence="7" id="KW-1185">Reference proteome</keyword>
<dbReference type="InterPro" id="IPR010998">
    <property type="entry name" value="Integrase_recombinase_N"/>
</dbReference>
<dbReference type="InterPro" id="IPR002104">
    <property type="entry name" value="Integrase_catalytic"/>
</dbReference>
<dbReference type="InterPro" id="IPR050808">
    <property type="entry name" value="Phage_Integrase"/>
</dbReference>
<dbReference type="PANTHER" id="PTHR30629:SF2">
    <property type="entry name" value="PROPHAGE INTEGRASE INTS-RELATED"/>
    <property type="match status" value="1"/>
</dbReference>
<dbReference type="InterPro" id="IPR011010">
    <property type="entry name" value="DNA_brk_join_enz"/>
</dbReference>
<keyword evidence="3" id="KW-0238">DNA-binding</keyword>
<evidence type="ECO:0000256" key="1">
    <source>
        <dbReference type="ARBA" id="ARBA00008857"/>
    </source>
</evidence>
<reference evidence="6 7" key="1">
    <citation type="submission" date="2024-06" db="EMBL/GenBank/DDBJ databases">
        <authorList>
            <person name="Tuo L."/>
        </authorList>
    </citation>
    <scope>NUCLEOTIDE SEQUENCE [LARGE SCALE GENOMIC DNA]</scope>
    <source>
        <strain evidence="6 7">ZMM04-5</strain>
    </source>
</reference>
<keyword evidence="4" id="KW-0233">DNA recombination</keyword>
<dbReference type="PANTHER" id="PTHR30629">
    <property type="entry name" value="PROPHAGE INTEGRASE"/>
    <property type="match status" value="1"/>
</dbReference>
<dbReference type="Gene3D" id="1.10.150.130">
    <property type="match status" value="1"/>
</dbReference>
<name>A0ABV3QZI7_9HYPH</name>
<gene>
    <name evidence="6" type="ORF">ABUE31_10550</name>
</gene>
<dbReference type="Pfam" id="PF13356">
    <property type="entry name" value="Arm-DNA-bind_3"/>
    <property type="match status" value="1"/>
</dbReference>
<dbReference type="Gene3D" id="1.10.443.10">
    <property type="entry name" value="Intergrase catalytic core"/>
    <property type="match status" value="1"/>
</dbReference>
<dbReference type="CDD" id="cd00796">
    <property type="entry name" value="INT_Rci_Hp1_C"/>
    <property type="match status" value="1"/>
</dbReference>
<dbReference type="EMBL" id="JBFOCI010000002">
    <property type="protein sequence ID" value="MEW9806426.1"/>
    <property type="molecule type" value="Genomic_DNA"/>
</dbReference>
<proteinExistence type="inferred from homology"/>
<comment type="similarity">
    <text evidence="1">Belongs to the 'phage' integrase family.</text>
</comment>
<dbReference type="InterPro" id="IPR038488">
    <property type="entry name" value="Integrase_DNA-bd_sf"/>
</dbReference>
<dbReference type="Gene3D" id="3.30.160.390">
    <property type="entry name" value="Integrase, DNA-binding domain"/>
    <property type="match status" value="1"/>
</dbReference>
<feature type="domain" description="Tyr recombinase" evidence="5">
    <location>
        <begin position="224"/>
        <end position="400"/>
    </location>
</feature>
<comment type="caution">
    <text evidence="6">The sequence shown here is derived from an EMBL/GenBank/DDBJ whole genome shotgun (WGS) entry which is preliminary data.</text>
</comment>
<evidence type="ECO:0000313" key="7">
    <source>
        <dbReference type="Proteomes" id="UP001556196"/>
    </source>
</evidence>
<sequence length="427" mass="46678">MPKITKRVVDTLKPKDKPFVVYDDSLKGFGVRVMPSGTASYVVEYRPDGGGRLTNKKRMAIGRVGELTPDEARELAKDRLGDVRKGHDPLADRQSKRKEMTVADLVALWESEKPVGRRGKPLGELTIQYTLGRLRAHVVPLLGTRKIGSVTTLDINNAVRRIVKGDTAFEGKSEKARGRIRIRGGESTARRTVTDIATIYNFAIDRGFVKTSPVVGVKKPPPNQRRDFLRVDDITKIASSLDEMESEGMNAAGIAILRLLLITGARPSEIESLRWSEVDLAARCLRLNKTKTGHSVRPISTAAMTVIASQPRIERSPYVFPATRGDGYFVGSKKLWRIAAERAGLSGKVRYHARHSVATLSLAAGADVVSVANILGHANPRTTLSTYSHVTDRAGEAAEQIGGLIETAMSGGRSEARVLKLRKEGRS</sequence>
<organism evidence="6 7">
    <name type="scientific">Mesorhizobium marinum</name>
    <dbReference type="NCBI Taxonomy" id="3228790"/>
    <lineage>
        <taxon>Bacteria</taxon>
        <taxon>Pseudomonadati</taxon>
        <taxon>Pseudomonadota</taxon>
        <taxon>Alphaproteobacteria</taxon>
        <taxon>Hyphomicrobiales</taxon>
        <taxon>Phyllobacteriaceae</taxon>
        <taxon>Mesorhizobium</taxon>
    </lineage>
</organism>